<dbReference type="PANTHER" id="PTHR42194:SF1">
    <property type="entry name" value="UPF0276 PROTEIN HI_1600"/>
    <property type="match status" value="1"/>
</dbReference>
<organism evidence="1 2">
    <name type="scientific">Novosphingobium pituita</name>
    <dbReference type="NCBI Taxonomy" id="3056842"/>
    <lineage>
        <taxon>Bacteria</taxon>
        <taxon>Pseudomonadati</taxon>
        <taxon>Pseudomonadota</taxon>
        <taxon>Alphaproteobacteria</taxon>
        <taxon>Sphingomonadales</taxon>
        <taxon>Sphingomonadaceae</taxon>
        <taxon>Novosphingobium</taxon>
    </lineage>
</organism>
<keyword evidence="2" id="KW-1185">Reference proteome</keyword>
<dbReference type="Gene3D" id="3.20.20.150">
    <property type="entry name" value="Divalent-metal-dependent TIM barrel enzymes"/>
    <property type="match status" value="1"/>
</dbReference>
<dbReference type="Pfam" id="PF05114">
    <property type="entry name" value="MbnB_TglH_ChrH"/>
    <property type="match status" value="1"/>
</dbReference>
<evidence type="ECO:0000313" key="1">
    <source>
        <dbReference type="EMBL" id="GMM61723.1"/>
    </source>
</evidence>
<dbReference type="PANTHER" id="PTHR42194">
    <property type="entry name" value="UPF0276 PROTEIN HI_1600"/>
    <property type="match status" value="1"/>
</dbReference>
<accession>A0ABQ6P918</accession>
<protein>
    <submittedName>
        <fullName evidence="1">DUF692 domain-containing protein</fullName>
    </submittedName>
</protein>
<gene>
    <name evidence="1" type="ORF">NUTIK01_25000</name>
</gene>
<comment type="caution">
    <text evidence="1">The sequence shown here is derived from an EMBL/GenBank/DDBJ whole genome shotgun (WGS) entry which is preliminary data.</text>
</comment>
<proteinExistence type="predicted"/>
<dbReference type="Proteomes" id="UP001187221">
    <property type="component" value="Unassembled WGS sequence"/>
</dbReference>
<name>A0ABQ6P918_9SPHN</name>
<dbReference type="NCBIfam" id="NF003818">
    <property type="entry name" value="PRK05409.1"/>
    <property type="match status" value="1"/>
</dbReference>
<evidence type="ECO:0000313" key="2">
    <source>
        <dbReference type="Proteomes" id="UP001187221"/>
    </source>
</evidence>
<dbReference type="EMBL" id="BTFW01000001">
    <property type="protein sequence ID" value="GMM61723.1"/>
    <property type="molecule type" value="Genomic_DNA"/>
</dbReference>
<sequence>MKTHSTARLAFGLGLRKPHYQDFLAGDGPDAVVPVDFVEVISENFMVPGGRPRDILRRVRARHAVALHGVSLSLGAAQGVDQVYLRTLRQLVDEIEPFIVSDHLCWTGTVGFNSHDLLPLPYTHEALAVACANIGRAQDILGRSLVVENPSSYLQFSPADWSEWDFIAELAARTGCELLLDLNNVHVSATNHGFSVVDYLAGIPMARVRQIHLAGHSQGRELLIDTHDQPVADPVWALLAHVAPVLEDVAVMIERDDAIPPLPELLAELDHARALCHQPARVETRQWA</sequence>
<dbReference type="InterPro" id="IPR007801">
    <property type="entry name" value="MbnB/TglH/ChrH"/>
</dbReference>
<dbReference type="RefSeq" id="WP_317975378.1">
    <property type="nucleotide sequence ID" value="NZ_BTFW01000001.1"/>
</dbReference>
<reference evidence="1 2" key="1">
    <citation type="submission" date="2023-06" db="EMBL/GenBank/DDBJ databases">
        <title>Draft genome sequence of Novosphingobium sp. strain IK01.</title>
        <authorList>
            <person name="Hatamoto M."/>
            <person name="Ikarashi T."/>
            <person name="Yamaguchi T."/>
        </authorList>
    </citation>
    <scope>NUCLEOTIDE SEQUENCE [LARGE SCALE GENOMIC DNA]</scope>
    <source>
        <strain evidence="1 2">IK01</strain>
    </source>
</reference>